<dbReference type="AlphaFoldDB" id="A0A2N9B8X6"/>
<accession>A0A2N9B8X6</accession>
<keyword evidence="3" id="KW-1185">Reference proteome</keyword>
<evidence type="ECO:0000313" key="3">
    <source>
        <dbReference type="Proteomes" id="UP000235464"/>
    </source>
</evidence>
<reference evidence="3" key="1">
    <citation type="submission" date="2017-11" db="EMBL/GenBank/DDBJ databases">
        <authorList>
            <person name="Wibberg D."/>
        </authorList>
    </citation>
    <scope>NUCLEOTIDE SEQUENCE [LARGE SCALE GENOMIC DNA]</scope>
</reference>
<feature type="region of interest" description="Disordered" evidence="1">
    <location>
        <begin position="1"/>
        <end position="24"/>
    </location>
</feature>
<dbReference type="Proteomes" id="UP000235464">
    <property type="component" value="Chromosome I"/>
</dbReference>
<feature type="region of interest" description="Disordered" evidence="1">
    <location>
        <begin position="163"/>
        <end position="218"/>
    </location>
</feature>
<evidence type="ECO:0000313" key="2">
    <source>
        <dbReference type="EMBL" id="SOR79799.1"/>
    </source>
</evidence>
<dbReference type="EMBL" id="LT963352">
    <property type="protein sequence ID" value="SOR79799.1"/>
    <property type="molecule type" value="Genomic_DNA"/>
</dbReference>
<feature type="compositionally biased region" description="Polar residues" evidence="1">
    <location>
        <begin position="106"/>
        <end position="116"/>
    </location>
</feature>
<evidence type="ECO:0000256" key="1">
    <source>
        <dbReference type="SAM" id="MobiDB-lite"/>
    </source>
</evidence>
<feature type="compositionally biased region" description="Low complexity" evidence="1">
    <location>
        <begin position="90"/>
        <end position="105"/>
    </location>
</feature>
<gene>
    <name evidence="2" type="ORF">SCNRRL3882_3259</name>
</gene>
<dbReference type="AntiFam" id="ANF00183">
    <property type="entry name" value="Shadow ORF (opposite rarD)"/>
</dbReference>
<feature type="region of interest" description="Disordered" evidence="1">
    <location>
        <begin position="78"/>
        <end position="116"/>
    </location>
</feature>
<feature type="region of interest" description="Disordered" evidence="1">
    <location>
        <begin position="36"/>
        <end position="55"/>
    </location>
</feature>
<proteinExistence type="predicted"/>
<organism evidence="2 3">
    <name type="scientific">Streptomyces chartreusis NRRL 3882</name>
    <dbReference type="NCBI Taxonomy" id="1079985"/>
    <lineage>
        <taxon>Bacteria</taxon>
        <taxon>Bacillati</taxon>
        <taxon>Actinomycetota</taxon>
        <taxon>Actinomycetes</taxon>
        <taxon>Kitasatosporales</taxon>
        <taxon>Streptomycetaceae</taxon>
        <taxon>Streptomyces</taxon>
    </lineage>
</organism>
<name>A0A2N9B8X6_STRCX</name>
<sequence length="218" mass="23199">MAAAPKQTRGSAVTIPAEASSTACPAPSVVKVESPRAVSHTRKPSAGRNWTTVSAASDSTPPRFSFFFTSPYVAKEKARPREIHGGRPNPTVSTTTAATPVPTASHCTGRSRSFSSSTPIAMVTSGLMKYPSEASTTWPEFTAQMYRPQLRVMTVAATVTRPSLRGCRSSSPAQAQRRSTSRAAPTKTSDHTIRWARISTAPAGFSRGQKRGTSPHIP</sequence>
<protein>
    <submittedName>
        <fullName evidence="2">Uncharacterized protein</fullName>
    </submittedName>
</protein>
<feature type="compositionally biased region" description="Low complexity" evidence="1">
    <location>
        <begin position="168"/>
        <end position="186"/>
    </location>
</feature>